<evidence type="ECO:0000256" key="1">
    <source>
        <dbReference type="SAM" id="Coils"/>
    </source>
</evidence>
<dbReference type="InterPro" id="IPR052223">
    <property type="entry name" value="Actin_Cytoskeleton_Reg"/>
</dbReference>
<comment type="caution">
    <text evidence="2">The sequence shown here is derived from an EMBL/GenBank/DDBJ whole genome shotgun (WGS) entry which is preliminary data.</text>
</comment>
<accession>A0ABV0YNX9</accession>
<keyword evidence="1" id="KW-0175">Coiled coil</keyword>
<feature type="coiled-coil region" evidence="1">
    <location>
        <begin position="69"/>
        <end position="96"/>
    </location>
</feature>
<evidence type="ECO:0000313" key="2">
    <source>
        <dbReference type="EMBL" id="MEQ2295277.1"/>
    </source>
</evidence>
<keyword evidence="3" id="KW-1185">Reference proteome</keyword>
<sequence length="242" mass="28020">MEDCHLRVVEELQRLHQQEVERLLLERERLLEEESAATATAIEAIKNAHREELQKEIQRRRQCESSNGDAQLEDIHREHREELASFQRELDVLSQQFSLKCLENGHLVQALDAERKALCQCQQENQDLRSRNQELSGHLAAEITRLCSLAKQDQLPLGQKMDLYEMEITLRVKESEVQCLKQEVASLKDDLQTAVKDKRNAAKKYKDVHTELSIIRAKAEQEADELRENLRLAHQALGETSP</sequence>
<dbReference type="Proteomes" id="UP001469553">
    <property type="component" value="Unassembled WGS sequence"/>
</dbReference>
<reference evidence="2 3" key="1">
    <citation type="submission" date="2021-06" db="EMBL/GenBank/DDBJ databases">
        <authorList>
            <person name="Palmer J.M."/>
        </authorList>
    </citation>
    <scope>NUCLEOTIDE SEQUENCE [LARGE SCALE GENOMIC DNA]</scope>
    <source>
        <strain evidence="2 3">AS_MEX2019</strain>
        <tissue evidence="2">Muscle</tissue>
    </source>
</reference>
<dbReference type="EMBL" id="JAHRIP010038391">
    <property type="protein sequence ID" value="MEQ2295277.1"/>
    <property type="molecule type" value="Genomic_DNA"/>
</dbReference>
<feature type="coiled-coil region" evidence="1">
    <location>
        <begin position="170"/>
        <end position="236"/>
    </location>
</feature>
<dbReference type="PANTHER" id="PTHR17271:SF12">
    <property type="entry name" value="MYOSIN PHOSPHATASE RHO-INTERACTING PROTEIN ISOFORM X1"/>
    <property type="match status" value="1"/>
</dbReference>
<organism evidence="2 3">
    <name type="scientific">Ameca splendens</name>
    <dbReference type="NCBI Taxonomy" id="208324"/>
    <lineage>
        <taxon>Eukaryota</taxon>
        <taxon>Metazoa</taxon>
        <taxon>Chordata</taxon>
        <taxon>Craniata</taxon>
        <taxon>Vertebrata</taxon>
        <taxon>Euteleostomi</taxon>
        <taxon>Actinopterygii</taxon>
        <taxon>Neopterygii</taxon>
        <taxon>Teleostei</taxon>
        <taxon>Neoteleostei</taxon>
        <taxon>Acanthomorphata</taxon>
        <taxon>Ovalentaria</taxon>
        <taxon>Atherinomorphae</taxon>
        <taxon>Cyprinodontiformes</taxon>
        <taxon>Goodeidae</taxon>
        <taxon>Ameca</taxon>
    </lineage>
</organism>
<name>A0ABV0YNX9_9TELE</name>
<dbReference type="PANTHER" id="PTHR17271">
    <property type="entry name" value="PLECKSTRIN HOMOLOGY PH DOMAIN-CONTAINING PROTEIN"/>
    <property type="match status" value="1"/>
</dbReference>
<gene>
    <name evidence="2" type="ORF">AMECASPLE_012340</name>
</gene>
<protein>
    <submittedName>
        <fullName evidence="2">Uncharacterized protein</fullName>
    </submittedName>
</protein>
<evidence type="ECO:0000313" key="3">
    <source>
        <dbReference type="Proteomes" id="UP001469553"/>
    </source>
</evidence>
<proteinExistence type="predicted"/>